<reference evidence="2 3" key="1">
    <citation type="journal article" date="2013" name="ISME J.">
        <title>By their genes ye shall know them: genomic signatures of predatory bacteria.</title>
        <authorList>
            <person name="Pasternak Z."/>
            <person name="Pietrokovski S."/>
            <person name="Rotem O."/>
            <person name="Gophna U."/>
            <person name="Lurie-Weinberger M.N."/>
            <person name="Jurkevitch E."/>
        </authorList>
    </citation>
    <scope>NUCLEOTIDE SEQUENCE [LARGE SCALE GENOMIC DNA]</scope>
    <source>
        <strain evidence="2 3">JSS</strain>
    </source>
</reference>
<feature type="transmembrane region" description="Helical" evidence="1">
    <location>
        <begin position="128"/>
        <end position="149"/>
    </location>
</feature>
<dbReference type="KEGG" id="bex:A11Q_2104"/>
<keyword evidence="1" id="KW-0812">Transmembrane</keyword>
<dbReference type="AlphaFoldDB" id="M4VCV4"/>
<accession>M4VCV4</accession>
<dbReference type="STRING" id="1184267.A11Q_2104"/>
<proteinExistence type="predicted"/>
<sequence>MMKMILSALKDALLSYMPTRSLIESMIKYDFKVGNARTHLMELCFSNLAAWPLFLLIGLIFLDPFKGSWSLVHWFGYESSIVLALLNGHMAAMVTCFFVFFVMEWLLRKEYLWIGLIFYFLNRSELHIHLAVSGVLGVYFARVLYVWWLAIDIKSKTQQIWKWVNALQFSVWVITAVVSLIALDFLQVNHLFNQAIFSESLVVTRGSFLLAVVFLFHLLSHVFLCVWGHFYYQIKTDPADLPIYYSTANWILRFSMSYHLQSILKKVVPIQIEKHSENVQKIEGLTASHAGLESLPVNRVLRQELDYLREANLRLTKI</sequence>
<dbReference type="RefSeq" id="WP_015470810.1">
    <property type="nucleotide sequence ID" value="NC_020813.1"/>
</dbReference>
<keyword evidence="1" id="KW-1133">Transmembrane helix</keyword>
<evidence type="ECO:0000313" key="3">
    <source>
        <dbReference type="Proteomes" id="UP000012040"/>
    </source>
</evidence>
<feature type="transmembrane region" description="Helical" evidence="1">
    <location>
        <begin position="207"/>
        <end position="232"/>
    </location>
</feature>
<feature type="transmembrane region" description="Helical" evidence="1">
    <location>
        <begin position="81"/>
        <end position="107"/>
    </location>
</feature>
<protein>
    <submittedName>
        <fullName evidence="2">Uncharacterized protein</fullName>
    </submittedName>
</protein>
<dbReference type="PATRIC" id="fig|1184267.3.peg.2129"/>
<name>M4VCV4_9BACT</name>
<dbReference type="EMBL" id="CP003537">
    <property type="protein sequence ID" value="AGH96320.1"/>
    <property type="molecule type" value="Genomic_DNA"/>
</dbReference>
<evidence type="ECO:0000256" key="1">
    <source>
        <dbReference type="SAM" id="Phobius"/>
    </source>
</evidence>
<dbReference type="Proteomes" id="UP000012040">
    <property type="component" value="Chromosome"/>
</dbReference>
<keyword evidence="3" id="KW-1185">Reference proteome</keyword>
<evidence type="ECO:0000313" key="2">
    <source>
        <dbReference type="EMBL" id="AGH96320.1"/>
    </source>
</evidence>
<keyword evidence="1" id="KW-0472">Membrane</keyword>
<feature type="transmembrane region" description="Helical" evidence="1">
    <location>
        <begin position="40"/>
        <end position="61"/>
    </location>
</feature>
<dbReference type="HOGENOM" id="CLU_873367_0_0_7"/>
<gene>
    <name evidence="2" type="ORF">A11Q_2104</name>
</gene>
<organism evidence="2 3">
    <name type="scientific">Pseudobdellovibrio exovorus JSS</name>
    <dbReference type="NCBI Taxonomy" id="1184267"/>
    <lineage>
        <taxon>Bacteria</taxon>
        <taxon>Pseudomonadati</taxon>
        <taxon>Bdellovibrionota</taxon>
        <taxon>Bdellovibrionia</taxon>
        <taxon>Bdellovibrionales</taxon>
        <taxon>Pseudobdellovibrionaceae</taxon>
        <taxon>Pseudobdellovibrio</taxon>
    </lineage>
</organism>
<feature type="transmembrane region" description="Helical" evidence="1">
    <location>
        <begin position="169"/>
        <end position="186"/>
    </location>
</feature>